<evidence type="ECO:0000313" key="13">
    <source>
        <dbReference type="Proteomes" id="UP000251942"/>
    </source>
</evidence>
<dbReference type="GO" id="GO:0005886">
    <property type="term" value="C:plasma membrane"/>
    <property type="evidence" value="ECO:0007669"/>
    <property type="project" value="UniProtKB-SubCell"/>
</dbReference>
<dbReference type="Pfam" id="PF01926">
    <property type="entry name" value="MMR_HSR1"/>
    <property type="match status" value="1"/>
</dbReference>
<dbReference type="Gene3D" id="3.30.300.20">
    <property type="match status" value="1"/>
</dbReference>
<evidence type="ECO:0000256" key="6">
    <source>
        <dbReference type="ARBA" id="ARBA00023134"/>
    </source>
</evidence>
<evidence type="ECO:0000259" key="9">
    <source>
        <dbReference type="PROSITE" id="PS51713"/>
    </source>
</evidence>
<dbReference type="Proteomes" id="UP000251942">
    <property type="component" value="Unassembled WGS sequence"/>
</dbReference>
<dbReference type="EMBL" id="UASS01000012">
    <property type="protein sequence ID" value="SPX60818.1"/>
    <property type="molecule type" value="Genomic_DNA"/>
</dbReference>
<keyword evidence="7" id="KW-1003">Cell membrane</keyword>
<comment type="subcellular location">
    <subcellularLocation>
        <location evidence="7">Cytoplasm</location>
    </subcellularLocation>
    <subcellularLocation>
        <location evidence="7">Cell membrane</location>
        <topology evidence="7">Peripheral membrane protein</topology>
    </subcellularLocation>
</comment>
<dbReference type="SUPFAM" id="SSF52540">
    <property type="entry name" value="P-loop containing nucleoside triphosphate hydrolases"/>
    <property type="match status" value="1"/>
</dbReference>
<dbReference type="GO" id="GO:0070181">
    <property type="term" value="F:small ribosomal subunit rRNA binding"/>
    <property type="evidence" value="ECO:0007669"/>
    <property type="project" value="UniProtKB-UniRule"/>
</dbReference>
<keyword evidence="12" id="KW-1185">Reference proteome</keyword>
<gene>
    <name evidence="7 10" type="primary">era</name>
    <name evidence="10" type="ORF">Lfee_2572</name>
    <name evidence="11" type="ORF">NCTC12022_01554</name>
</gene>
<dbReference type="NCBIfam" id="TIGR00436">
    <property type="entry name" value="era"/>
    <property type="match status" value="1"/>
</dbReference>
<dbReference type="InterPro" id="IPR027417">
    <property type="entry name" value="P-loop_NTPase"/>
</dbReference>
<dbReference type="InterPro" id="IPR005225">
    <property type="entry name" value="Small_GTP-bd"/>
</dbReference>
<dbReference type="PROSITE" id="PS51713">
    <property type="entry name" value="G_ERA"/>
    <property type="match status" value="1"/>
</dbReference>
<feature type="domain" description="Era-type G" evidence="9">
    <location>
        <begin position="27"/>
        <end position="195"/>
    </location>
</feature>
<reference evidence="11 13" key="2">
    <citation type="submission" date="2018-06" db="EMBL/GenBank/DDBJ databases">
        <authorList>
            <consortium name="Pathogen Informatics"/>
            <person name="Doyle S."/>
        </authorList>
    </citation>
    <scope>NUCLEOTIDE SEQUENCE [LARGE SCALE GENOMIC DNA]</scope>
    <source>
        <strain evidence="11 13">NCTC12022</strain>
    </source>
</reference>
<keyword evidence="4 7" id="KW-0547">Nucleotide-binding</keyword>
<evidence type="ECO:0000313" key="12">
    <source>
        <dbReference type="Proteomes" id="UP000054698"/>
    </source>
</evidence>
<evidence type="ECO:0000256" key="4">
    <source>
        <dbReference type="ARBA" id="ARBA00022741"/>
    </source>
</evidence>
<feature type="region of interest" description="G2" evidence="8">
    <location>
        <begin position="61"/>
        <end position="65"/>
    </location>
</feature>
<keyword evidence="7" id="KW-0963">Cytoplasm</keyword>
<accession>A0A0W0TH01</accession>
<keyword evidence="6 7" id="KW-0342">GTP-binding</keyword>
<protein>
    <recommendedName>
        <fullName evidence="2 7">GTPase Era</fullName>
    </recommendedName>
</protein>
<evidence type="ECO:0000256" key="8">
    <source>
        <dbReference type="PROSITE-ProRule" id="PRU01050"/>
    </source>
</evidence>
<dbReference type="NCBIfam" id="TIGR00231">
    <property type="entry name" value="small_GTP"/>
    <property type="match status" value="1"/>
</dbReference>
<sequence length="318" mass="35941">MGIAGNLVGGLLKCAKNKQDLGLMTSYCGYIALVGRPNVGKSTLLNHILQQKLSITSKKPQTTRHSILGIQTIEQYQYVYVDTPGIHQGSKKAMNRLMNKTAISVLRDVDVIAFLVDGTHWEDEDEYVLRLIKQANVPCILVVNKIDKISDKSLLLPWLEQISQRHDFAAIIPLSAKTGVQVDNLQQQLKAYLPEGPHLFADDQFTDRPIRFLCAELLREKIFRFCGQELPYSTTVDIESYKDEGSLVRIHALILVDKANHKRIIIGDKGQKLKEMATGARLDMEQLLGKKVFLQCWCKVKSGWADDERLLKQLGYDH</sequence>
<comment type="subunit">
    <text evidence="7">Monomer.</text>
</comment>
<name>A0A0W0TH01_9GAMM</name>
<comment type="function">
    <text evidence="7">An essential GTPase that binds both GDP and GTP, with rapid nucleotide exchange. Plays a role in 16S rRNA processing and 30S ribosomal subunit biogenesis and possibly also in cell cycle regulation and energy metabolism.</text>
</comment>
<feature type="binding site" evidence="7">
    <location>
        <begin position="82"/>
        <end position="86"/>
    </location>
    <ligand>
        <name>GTP</name>
        <dbReference type="ChEBI" id="CHEBI:37565"/>
    </ligand>
</feature>
<reference evidence="10 12" key="1">
    <citation type="submission" date="2015-11" db="EMBL/GenBank/DDBJ databases">
        <title>Genomic analysis of 38 Legionella species identifies large and diverse effector repertoires.</title>
        <authorList>
            <person name="Burstein D."/>
            <person name="Amaro F."/>
            <person name="Zusman T."/>
            <person name="Lifshitz Z."/>
            <person name="Cohen O."/>
            <person name="Gilbert J.A."/>
            <person name="Pupko T."/>
            <person name="Shuman H.A."/>
            <person name="Segal G."/>
        </authorList>
    </citation>
    <scope>NUCLEOTIDE SEQUENCE [LARGE SCALE GENOMIC DNA]</scope>
    <source>
        <strain evidence="10 12">WO-44C</strain>
    </source>
</reference>
<dbReference type="InterPro" id="IPR030388">
    <property type="entry name" value="G_ERA_dom"/>
</dbReference>
<dbReference type="AlphaFoldDB" id="A0A0W0TH01"/>
<dbReference type="PANTHER" id="PTHR42698:SF1">
    <property type="entry name" value="GTPASE ERA, MITOCHONDRIAL"/>
    <property type="match status" value="1"/>
</dbReference>
<dbReference type="InterPro" id="IPR004044">
    <property type="entry name" value="KH_dom_type_2"/>
</dbReference>
<dbReference type="InterPro" id="IPR015946">
    <property type="entry name" value="KH_dom-like_a/b"/>
</dbReference>
<dbReference type="InterPro" id="IPR006073">
    <property type="entry name" value="GTP-bd"/>
</dbReference>
<evidence type="ECO:0000313" key="11">
    <source>
        <dbReference type="EMBL" id="SPX60818.1"/>
    </source>
</evidence>
<dbReference type="InterPro" id="IPR009019">
    <property type="entry name" value="KH_sf_prok-type"/>
</dbReference>
<dbReference type="GO" id="GO:0043024">
    <property type="term" value="F:ribosomal small subunit binding"/>
    <property type="evidence" value="ECO:0007669"/>
    <property type="project" value="TreeGrafter"/>
</dbReference>
<dbReference type="GO" id="GO:0000028">
    <property type="term" value="P:ribosomal small subunit assembly"/>
    <property type="evidence" value="ECO:0007669"/>
    <property type="project" value="TreeGrafter"/>
</dbReference>
<evidence type="ECO:0000256" key="3">
    <source>
        <dbReference type="ARBA" id="ARBA00022517"/>
    </source>
</evidence>
<dbReference type="FunFam" id="3.30.300.20:FF:000003">
    <property type="entry name" value="GTPase Era"/>
    <property type="match status" value="1"/>
</dbReference>
<dbReference type="Proteomes" id="UP000054698">
    <property type="component" value="Unassembled WGS sequence"/>
</dbReference>
<feature type="binding site" evidence="7">
    <location>
        <begin position="35"/>
        <end position="42"/>
    </location>
    <ligand>
        <name>GTP</name>
        <dbReference type="ChEBI" id="CHEBI:37565"/>
    </ligand>
</feature>
<feature type="region of interest" description="G4" evidence="8">
    <location>
        <begin position="144"/>
        <end position="147"/>
    </location>
</feature>
<evidence type="ECO:0000256" key="2">
    <source>
        <dbReference type="ARBA" id="ARBA00020484"/>
    </source>
</evidence>
<keyword evidence="5 7" id="KW-0694">RNA-binding</keyword>
<dbReference type="CDD" id="cd22534">
    <property type="entry name" value="KH-II_Era"/>
    <property type="match status" value="1"/>
</dbReference>
<dbReference type="GO" id="GO:0005829">
    <property type="term" value="C:cytosol"/>
    <property type="evidence" value="ECO:0007669"/>
    <property type="project" value="TreeGrafter"/>
</dbReference>
<dbReference type="Pfam" id="PF07650">
    <property type="entry name" value="KH_2"/>
    <property type="match status" value="1"/>
</dbReference>
<keyword evidence="3 7" id="KW-0690">Ribosome biogenesis</keyword>
<dbReference type="PANTHER" id="PTHR42698">
    <property type="entry name" value="GTPASE ERA"/>
    <property type="match status" value="1"/>
</dbReference>
<keyword evidence="7" id="KW-0699">rRNA-binding</keyword>
<organism evidence="10 12">
    <name type="scientific">Legionella feeleii</name>
    <dbReference type="NCBI Taxonomy" id="453"/>
    <lineage>
        <taxon>Bacteria</taxon>
        <taxon>Pseudomonadati</taxon>
        <taxon>Pseudomonadota</taxon>
        <taxon>Gammaproteobacteria</taxon>
        <taxon>Legionellales</taxon>
        <taxon>Legionellaceae</taxon>
        <taxon>Legionella</taxon>
    </lineage>
</organism>
<dbReference type="HAMAP" id="MF_00367">
    <property type="entry name" value="GTPase_Era"/>
    <property type="match status" value="1"/>
</dbReference>
<dbReference type="STRING" id="453.Lfee_2572"/>
<dbReference type="SUPFAM" id="SSF54814">
    <property type="entry name" value="Prokaryotic type KH domain (KH-domain type II)"/>
    <property type="match status" value="1"/>
</dbReference>
<keyword evidence="7" id="KW-0472">Membrane</keyword>
<dbReference type="GO" id="GO:0005525">
    <property type="term" value="F:GTP binding"/>
    <property type="evidence" value="ECO:0007669"/>
    <property type="project" value="UniProtKB-UniRule"/>
</dbReference>
<dbReference type="PATRIC" id="fig|453.4.peg.2822"/>
<feature type="region of interest" description="G1" evidence="8">
    <location>
        <begin position="35"/>
        <end position="42"/>
    </location>
</feature>
<feature type="region of interest" description="G3" evidence="8">
    <location>
        <begin position="82"/>
        <end position="85"/>
    </location>
</feature>
<dbReference type="PRINTS" id="PR00326">
    <property type="entry name" value="GTP1OBG"/>
</dbReference>
<dbReference type="FunFam" id="3.40.50.300:FF:000094">
    <property type="entry name" value="GTPase Era"/>
    <property type="match status" value="1"/>
</dbReference>
<proteinExistence type="inferred from homology"/>
<feature type="region of interest" description="G5" evidence="8">
    <location>
        <begin position="174"/>
        <end position="176"/>
    </location>
</feature>
<evidence type="ECO:0000256" key="7">
    <source>
        <dbReference type="HAMAP-Rule" id="MF_00367"/>
    </source>
</evidence>
<dbReference type="GO" id="GO:0003924">
    <property type="term" value="F:GTPase activity"/>
    <property type="evidence" value="ECO:0007669"/>
    <property type="project" value="UniProtKB-UniRule"/>
</dbReference>
<dbReference type="NCBIfam" id="NF000908">
    <property type="entry name" value="PRK00089.1"/>
    <property type="match status" value="1"/>
</dbReference>
<evidence type="ECO:0000313" key="10">
    <source>
        <dbReference type="EMBL" id="KTC94908.1"/>
    </source>
</evidence>
<evidence type="ECO:0000256" key="5">
    <source>
        <dbReference type="ARBA" id="ARBA00022884"/>
    </source>
</evidence>
<feature type="binding site" evidence="7">
    <location>
        <begin position="144"/>
        <end position="147"/>
    </location>
    <ligand>
        <name>GTP</name>
        <dbReference type="ChEBI" id="CHEBI:37565"/>
    </ligand>
</feature>
<dbReference type="CDD" id="cd04163">
    <property type="entry name" value="Era"/>
    <property type="match status" value="1"/>
</dbReference>
<comment type="similarity">
    <text evidence="1 7 8">Belongs to the TRAFAC class TrmE-Era-EngA-EngB-Septin-like GTPase superfamily. Era GTPase family.</text>
</comment>
<dbReference type="Gene3D" id="3.40.50.300">
    <property type="entry name" value="P-loop containing nucleotide triphosphate hydrolases"/>
    <property type="match status" value="1"/>
</dbReference>
<evidence type="ECO:0000256" key="1">
    <source>
        <dbReference type="ARBA" id="ARBA00007921"/>
    </source>
</evidence>
<dbReference type="EMBL" id="LNYB01000085">
    <property type="protein sequence ID" value="KTC94908.1"/>
    <property type="molecule type" value="Genomic_DNA"/>
</dbReference>
<dbReference type="InterPro" id="IPR005662">
    <property type="entry name" value="GTPase_Era-like"/>
</dbReference>